<dbReference type="OrthoDB" id="456453at2"/>
<evidence type="ECO:0000313" key="2">
    <source>
        <dbReference type="EMBL" id="PAX53387.1"/>
    </source>
</evidence>
<dbReference type="EMBL" id="NTFS01000146">
    <property type="protein sequence ID" value="PAX53387.1"/>
    <property type="molecule type" value="Genomic_DNA"/>
</dbReference>
<keyword evidence="1" id="KW-0808">Transferase</keyword>
<accession>A0A2A2THW2</accession>
<dbReference type="Proteomes" id="UP000218238">
    <property type="component" value="Unassembled WGS sequence"/>
</dbReference>
<dbReference type="SUPFAM" id="SSF53448">
    <property type="entry name" value="Nucleotide-diphospho-sugar transferases"/>
    <property type="match status" value="1"/>
</dbReference>
<dbReference type="InterPro" id="IPR022751">
    <property type="entry name" value="Alpha_mannosyltransferase"/>
</dbReference>
<gene>
    <name evidence="2" type="ORF">CK510_14295</name>
</gene>
<dbReference type="InterPro" id="IPR029044">
    <property type="entry name" value="Nucleotide-diphossugar_trans"/>
</dbReference>
<name>A0A2A2THW2_9CYAN</name>
<organism evidence="2 3">
    <name type="scientific">Brunnivagina elsteri CCALA 953</name>
    <dbReference type="NCBI Taxonomy" id="987040"/>
    <lineage>
        <taxon>Bacteria</taxon>
        <taxon>Bacillati</taxon>
        <taxon>Cyanobacteriota</taxon>
        <taxon>Cyanophyceae</taxon>
        <taxon>Nostocales</taxon>
        <taxon>Calotrichaceae</taxon>
        <taxon>Brunnivagina</taxon>
    </lineage>
</organism>
<evidence type="ECO:0000256" key="1">
    <source>
        <dbReference type="ARBA" id="ARBA00022679"/>
    </source>
</evidence>
<comment type="caution">
    <text evidence="2">The sequence shown here is derived from an EMBL/GenBank/DDBJ whole genome shotgun (WGS) entry which is preliminary data.</text>
</comment>
<protein>
    <recommendedName>
        <fullName evidence="4">Glycosyl transferase</fullName>
    </recommendedName>
</protein>
<proteinExistence type="predicted"/>
<dbReference type="Pfam" id="PF11051">
    <property type="entry name" value="Mannosyl_trans3"/>
    <property type="match status" value="1"/>
</dbReference>
<reference evidence="2 3" key="1">
    <citation type="submission" date="2017-08" db="EMBL/GenBank/DDBJ databases">
        <title>Draft genome sequence of filamentous cyanobacterium Calothrix elsteri CCALA 953.</title>
        <authorList>
            <person name="Gagunashvili A.N."/>
            <person name="Elster J."/>
            <person name="Andresson O.S."/>
        </authorList>
    </citation>
    <scope>NUCLEOTIDE SEQUENCE [LARGE SCALE GENOMIC DNA]</scope>
    <source>
        <strain evidence="2 3">CCALA 953</strain>
    </source>
</reference>
<dbReference type="GO" id="GO:0016757">
    <property type="term" value="F:glycosyltransferase activity"/>
    <property type="evidence" value="ECO:0007669"/>
    <property type="project" value="InterPro"/>
</dbReference>
<dbReference type="AlphaFoldDB" id="A0A2A2THW2"/>
<keyword evidence="3" id="KW-1185">Reference proteome</keyword>
<evidence type="ECO:0008006" key="4">
    <source>
        <dbReference type="Google" id="ProtNLM"/>
    </source>
</evidence>
<sequence length="317" mass="37432">MEDFGIIIACSDQDYMLAKGCCASIRYFIGDVPICLIVDGDFSTQALEKTYGVKVINKKNVCSDVLRERSFGFGLTKMIAFWESPWKHFLYLDADTIVWFNILKFANFQHYDVIIDKPRYERPDEDICNFFFDIKGIEKYYPDFRWQEHRHHYFCTGAFFGTRDIFKLEEYVEILDLISQCPKLFFPGEQGFLNFMLFRAADRGNIRLGQESIQLLVPDFEQHSLKKRFSFSQSNPIYQNEDVIIHWCGPNKPTSNASNVYSKPMTFYRQKFVSDAFTNTEMQLQLRLSLEDAQLSLSRYKNKFLRKIKLINKKIKF</sequence>
<evidence type="ECO:0000313" key="3">
    <source>
        <dbReference type="Proteomes" id="UP000218238"/>
    </source>
</evidence>
<dbReference type="Gene3D" id="3.90.550.10">
    <property type="entry name" value="Spore Coat Polysaccharide Biosynthesis Protein SpsA, Chain A"/>
    <property type="match status" value="1"/>
</dbReference>